<protein>
    <recommendedName>
        <fullName evidence="2">RNA helicase</fullName>
        <ecNumber evidence="2">3.6.4.13</ecNumber>
    </recommendedName>
</protein>
<feature type="region of interest" description="Disordered" evidence="8">
    <location>
        <begin position="1"/>
        <end position="70"/>
    </location>
</feature>
<feature type="compositionally biased region" description="Acidic residues" evidence="8">
    <location>
        <begin position="27"/>
        <end position="36"/>
    </location>
</feature>
<dbReference type="CDD" id="cd17982">
    <property type="entry name" value="DEXHc_DHX37"/>
    <property type="match status" value="1"/>
</dbReference>
<evidence type="ECO:0000256" key="6">
    <source>
        <dbReference type="ARBA" id="ARBA00022840"/>
    </source>
</evidence>
<name>A0A8S1J4G4_9CHLO</name>
<feature type="domain" description="Helicase ATP-binding" evidence="9">
    <location>
        <begin position="192"/>
        <end position="388"/>
    </location>
</feature>
<feature type="region of interest" description="Disordered" evidence="8">
    <location>
        <begin position="140"/>
        <end position="160"/>
    </location>
</feature>
<dbReference type="Gene3D" id="3.40.50.300">
    <property type="entry name" value="P-loop containing nucleotide triphosphate hydrolases"/>
    <property type="match status" value="3"/>
</dbReference>
<evidence type="ECO:0000256" key="3">
    <source>
        <dbReference type="ARBA" id="ARBA00022741"/>
    </source>
</evidence>
<feature type="compositionally biased region" description="Basic and acidic residues" evidence="8">
    <location>
        <begin position="476"/>
        <end position="486"/>
    </location>
</feature>
<evidence type="ECO:0000256" key="1">
    <source>
        <dbReference type="ARBA" id="ARBA00008792"/>
    </source>
</evidence>
<dbReference type="InterPro" id="IPR056371">
    <property type="entry name" value="DHX37-like_C"/>
</dbReference>
<dbReference type="GO" id="GO:0016787">
    <property type="term" value="F:hydrolase activity"/>
    <property type="evidence" value="ECO:0007669"/>
    <property type="project" value="UniProtKB-KW"/>
</dbReference>
<evidence type="ECO:0000256" key="2">
    <source>
        <dbReference type="ARBA" id="ARBA00012552"/>
    </source>
</evidence>
<evidence type="ECO:0000313" key="12">
    <source>
        <dbReference type="Proteomes" id="UP000708148"/>
    </source>
</evidence>
<dbReference type="Proteomes" id="UP000708148">
    <property type="component" value="Unassembled WGS sequence"/>
</dbReference>
<dbReference type="AlphaFoldDB" id="A0A8S1J4G4"/>
<dbReference type="Pfam" id="PF07717">
    <property type="entry name" value="OB_NTP_bind"/>
    <property type="match status" value="1"/>
</dbReference>
<dbReference type="SMART" id="SM00487">
    <property type="entry name" value="DEXDc"/>
    <property type="match status" value="1"/>
</dbReference>
<feature type="domain" description="Helicase C-terminal" evidence="10">
    <location>
        <begin position="556"/>
        <end position="743"/>
    </location>
</feature>
<proteinExistence type="inferred from homology"/>
<dbReference type="InterPro" id="IPR011545">
    <property type="entry name" value="DEAD/DEAH_box_helicase_dom"/>
</dbReference>
<sequence>MAARLSRAGLPVPDGWAGHRRGPGVESSDEESDDEVGNEKIVKPGMDGDKARDGGNLAVEEGSGGGLATMEANGNDGIGFGHGVRAGSAAVEANGIDGSCFGAGGGDGGEANLGESGSEECSEGAQDWGLEDIEEAKARRTEVSDSEEGGDGPCKGMALPVGPHRVVHVTRPPEVEEARMGLPVVGVEQEFMEAVTHNDVVVVCGQTGSGKTTQVPQFLYEAGYGCRDFHERGGAIGITQPRRVAATSTAKRVAHELGTQVGDLVGYQVRHDRCVGTGTAIKFMTDGILMRELQHDFLLRKYSVLVVDEAHERSLNTDLLLGMLSRIVPLRRKLATGASVEGNVDSEVGKVSDGKEDITPLKLIVMSATLCIEDFTANTRLFPTAPPVINVSARQYPVTVHFSKKTEMVDYVSAAFRKVCRIHRELPAGGILVFLTGQREVEHMCERLRRAFSSKGRASAGRDRGKAQNSGPGGVFKDEMRDRNEDEASGGGNNGNSQSLEPVGASKDEVELEGEGEKDSSSDGSDFEAEQYGADAVEALRGRGVGDHWGGDVEDDVDDYESNEEEDEDEEKVQILGGEDVTPEEVTALEKAFEERFGLQAAGEAISEARHKPVTVLPLYGLLPASKQAKVFESRSDGSRLIVVATNVAETSITIPGIRYVVDSGRSKQKILEPGGGSARFEVRWVSKAAADQRAGRAGRTVPGHTYRLYSSAHFNDTFPQHTPPEVLNTPLEGVVLLMKSIGVNKVVNFPFPTPPDETALASAERALTALCALDPGKGRITELGRKMLAYPLSPRHSRMILEASKLDGETGGQVMTYAIALAAAMSDESPFVHIESIGQEGGVQAGVTPAQAQLQAAEKRKHARALHEQFRCEDSDAVGALRALCAYERAGCREDFCRRNFMHSRTLHEMAALHRQLMRDLLRQRLPGSEGLMGDAVGGTGLTNLMAKGIGLKDPAGRILICLKKAIAAGWCDRVARRVRSVEYLKRLREEGRAVRAVRYQSCGVEDLIYMHPRSMLRHRVPEFVVYTEVLSSKKRPYMSWVTAVDPSWLPEIGTPLCGLSEPLDDPAPFYTPQRDAVMCYRTPKYGRLEWELPPMACPHPDPEQRACHFAVALLQGRVVGGTGLFSGNLVVPAAMATRPETRFHGQLGRLVEQLARHRVGSLKGLRERWAVEPAFLKEELRQWLRKQCRGMLDGLWGSWTHNLA</sequence>
<evidence type="ECO:0000256" key="4">
    <source>
        <dbReference type="ARBA" id="ARBA00022801"/>
    </source>
</evidence>
<dbReference type="SMART" id="SM00490">
    <property type="entry name" value="HELICc"/>
    <property type="match status" value="1"/>
</dbReference>
<dbReference type="GO" id="GO:0003724">
    <property type="term" value="F:RNA helicase activity"/>
    <property type="evidence" value="ECO:0007669"/>
    <property type="project" value="UniProtKB-EC"/>
</dbReference>
<keyword evidence="12" id="KW-1185">Reference proteome</keyword>
<dbReference type="InterPro" id="IPR002464">
    <property type="entry name" value="DNA/RNA_helicase_DEAH_CS"/>
</dbReference>
<dbReference type="PROSITE" id="PS51192">
    <property type="entry name" value="HELICASE_ATP_BIND_1"/>
    <property type="match status" value="1"/>
</dbReference>
<dbReference type="Pfam" id="PF23362">
    <property type="entry name" value="DHX37_C"/>
    <property type="match status" value="1"/>
</dbReference>
<dbReference type="InterPro" id="IPR027417">
    <property type="entry name" value="P-loop_NTPase"/>
</dbReference>
<dbReference type="PROSITE" id="PS51194">
    <property type="entry name" value="HELICASE_CTER"/>
    <property type="match status" value="1"/>
</dbReference>
<dbReference type="SMART" id="SM00847">
    <property type="entry name" value="HA2"/>
    <property type="match status" value="1"/>
</dbReference>
<dbReference type="InterPro" id="IPR014001">
    <property type="entry name" value="Helicase_ATP-bd"/>
</dbReference>
<evidence type="ECO:0000259" key="9">
    <source>
        <dbReference type="PROSITE" id="PS51192"/>
    </source>
</evidence>
<reference evidence="11" key="1">
    <citation type="submission" date="2020-12" db="EMBL/GenBank/DDBJ databases">
        <authorList>
            <person name="Iha C."/>
        </authorList>
    </citation>
    <scope>NUCLEOTIDE SEQUENCE</scope>
</reference>
<dbReference type="InterPro" id="IPR001650">
    <property type="entry name" value="Helicase_C-like"/>
</dbReference>
<dbReference type="PROSITE" id="PS00690">
    <property type="entry name" value="DEAH_ATP_HELICASE"/>
    <property type="match status" value="1"/>
</dbReference>
<keyword evidence="6" id="KW-0067">ATP-binding</keyword>
<dbReference type="GO" id="GO:0005730">
    <property type="term" value="C:nucleolus"/>
    <property type="evidence" value="ECO:0007669"/>
    <property type="project" value="TreeGrafter"/>
</dbReference>
<dbReference type="FunFam" id="3.40.50.300:FF:000637">
    <property type="entry name" value="ATP-dependent RNA helicase DHX37/DHR1"/>
    <property type="match status" value="1"/>
</dbReference>
<dbReference type="InterPro" id="IPR048333">
    <property type="entry name" value="HA2_WH"/>
</dbReference>
<organism evidence="11 12">
    <name type="scientific">Ostreobium quekettii</name>
    <dbReference type="NCBI Taxonomy" id="121088"/>
    <lineage>
        <taxon>Eukaryota</taxon>
        <taxon>Viridiplantae</taxon>
        <taxon>Chlorophyta</taxon>
        <taxon>core chlorophytes</taxon>
        <taxon>Ulvophyceae</taxon>
        <taxon>TCBD clade</taxon>
        <taxon>Bryopsidales</taxon>
        <taxon>Ostreobineae</taxon>
        <taxon>Ostreobiaceae</taxon>
        <taxon>Ostreobium</taxon>
    </lineage>
</organism>
<dbReference type="PANTHER" id="PTHR18934">
    <property type="entry name" value="ATP-DEPENDENT RNA HELICASE"/>
    <property type="match status" value="1"/>
</dbReference>
<comment type="caution">
    <text evidence="11">The sequence shown here is derived from an EMBL/GenBank/DDBJ whole genome shotgun (WGS) entry which is preliminary data.</text>
</comment>
<dbReference type="CDD" id="cd18791">
    <property type="entry name" value="SF2_C_RHA"/>
    <property type="match status" value="1"/>
</dbReference>
<feature type="region of interest" description="Disordered" evidence="8">
    <location>
        <begin position="543"/>
        <end position="573"/>
    </location>
</feature>
<accession>A0A8S1J4G4</accession>
<dbReference type="InterPro" id="IPR007502">
    <property type="entry name" value="Helicase-assoc_dom"/>
</dbReference>
<comment type="similarity">
    <text evidence="1">Belongs to the DEAD box helicase family. DEAH subfamily.</text>
</comment>
<evidence type="ECO:0000313" key="11">
    <source>
        <dbReference type="EMBL" id="CAD7700877.1"/>
    </source>
</evidence>
<evidence type="ECO:0000256" key="5">
    <source>
        <dbReference type="ARBA" id="ARBA00022806"/>
    </source>
</evidence>
<keyword evidence="4" id="KW-0378">Hydrolase</keyword>
<dbReference type="Pfam" id="PF00270">
    <property type="entry name" value="DEAD"/>
    <property type="match status" value="1"/>
</dbReference>
<dbReference type="Pfam" id="PF21010">
    <property type="entry name" value="HA2_C"/>
    <property type="match status" value="1"/>
</dbReference>
<dbReference type="Pfam" id="PF04408">
    <property type="entry name" value="WHD_HA2"/>
    <property type="match status" value="1"/>
</dbReference>
<comment type="catalytic activity">
    <reaction evidence="7">
        <text>ATP + H2O = ADP + phosphate + H(+)</text>
        <dbReference type="Rhea" id="RHEA:13065"/>
        <dbReference type="ChEBI" id="CHEBI:15377"/>
        <dbReference type="ChEBI" id="CHEBI:15378"/>
        <dbReference type="ChEBI" id="CHEBI:30616"/>
        <dbReference type="ChEBI" id="CHEBI:43474"/>
        <dbReference type="ChEBI" id="CHEBI:456216"/>
        <dbReference type="EC" id="3.6.4.13"/>
    </reaction>
</comment>
<evidence type="ECO:0000259" key="10">
    <source>
        <dbReference type="PROSITE" id="PS51194"/>
    </source>
</evidence>
<keyword evidence="3" id="KW-0547">Nucleotide-binding</keyword>
<dbReference type="Pfam" id="PF00271">
    <property type="entry name" value="Helicase_C"/>
    <property type="match status" value="1"/>
</dbReference>
<dbReference type="GO" id="GO:0003723">
    <property type="term" value="F:RNA binding"/>
    <property type="evidence" value="ECO:0007669"/>
    <property type="project" value="TreeGrafter"/>
</dbReference>
<evidence type="ECO:0000256" key="8">
    <source>
        <dbReference type="SAM" id="MobiDB-lite"/>
    </source>
</evidence>
<dbReference type="EMBL" id="CAJHUC010001371">
    <property type="protein sequence ID" value="CAD7700877.1"/>
    <property type="molecule type" value="Genomic_DNA"/>
</dbReference>
<keyword evidence="5" id="KW-0347">Helicase</keyword>
<feature type="region of interest" description="Disordered" evidence="8">
    <location>
        <begin position="453"/>
        <end position="527"/>
    </location>
</feature>
<evidence type="ECO:0000256" key="7">
    <source>
        <dbReference type="ARBA" id="ARBA00047984"/>
    </source>
</evidence>
<feature type="compositionally biased region" description="Acidic residues" evidence="8">
    <location>
        <begin position="552"/>
        <end position="571"/>
    </location>
</feature>
<dbReference type="EC" id="3.6.4.13" evidence="2"/>
<dbReference type="InterPro" id="IPR011709">
    <property type="entry name" value="DEAD-box_helicase_OB_fold"/>
</dbReference>
<dbReference type="Gene3D" id="1.20.120.1080">
    <property type="match status" value="1"/>
</dbReference>
<dbReference type="PANTHER" id="PTHR18934:SF99">
    <property type="entry name" value="ATP-DEPENDENT RNA HELICASE DHX37-RELATED"/>
    <property type="match status" value="1"/>
</dbReference>
<dbReference type="SUPFAM" id="SSF52540">
    <property type="entry name" value="P-loop containing nucleoside triphosphate hydrolases"/>
    <property type="match status" value="1"/>
</dbReference>
<gene>
    <name evidence="11" type="ORF">OSTQU699_LOCUS6235</name>
</gene>
<dbReference type="GO" id="GO:0005524">
    <property type="term" value="F:ATP binding"/>
    <property type="evidence" value="ECO:0007669"/>
    <property type="project" value="UniProtKB-KW"/>
</dbReference>
<feature type="compositionally biased region" description="Basic and acidic residues" evidence="8">
    <location>
        <begin position="37"/>
        <end position="53"/>
    </location>
</feature>
<dbReference type="OrthoDB" id="10253254at2759"/>
<dbReference type="GO" id="GO:0000462">
    <property type="term" value="P:maturation of SSU-rRNA from tricistronic rRNA transcript (SSU-rRNA, 5.8S rRNA, LSU-rRNA)"/>
    <property type="evidence" value="ECO:0007669"/>
    <property type="project" value="TreeGrafter"/>
</dbReference>